<dbReference type="Gene3D" id="3.30.390.50">
    <property type="entry name" value="CO dehydrogenase flavoprotein, C-terminal domain"/>
    <property type="match status" value="1"/>
</dbReference>
<reference evidence="7 8" key="1">
    <citation type="submission" date="2020-05" db="EMBL/GenBank/DDBJ databases">
        <title>Complete genome sequencing of Campylobacter and Arcobacter type strains.</title>
        <authorList>
            <person name="Miller W.G."/>
            <person name="Yee E."/>
        </authorList>
    </citation>
    <scope>NUCLEOTIDE SEQUENCE [LARGE SCALE GENOMIC DNA]</scope>
    <source>
        <strain evidence="7 8">LMG 25694</strain>
    </source>
</reference>
<evidence type="ECO:0000259" key="6">
    <source>
        <dbReference type="PROSITE" id="PS51387"/>
    </source>
</evidence>
<dbReference type="InterPro" id="IPR006058">
    <property type="entry name" value="2Fe2S_fd_BS"/>
</dbReference>
<dbReference type="PROSITE" id="PS51387">
    <property type="entry name" value="FAD_PCMH"/>
    <property type="match status" value="1"/>
</dbReference>
<dbReference type="Gene3D" id="1.10.150.120">
    <property type="entry name" value="[2Fe-2S]-binding domain"/>
    <property type="match status" value="1"/>
</dbReference>
<evidence type="ECO:0000256" key="5">
    <source>
        <dbReference type="ARBA" id="ARBA00023004"/>
    </source>
</evidence>
<dbReference type="Proteomes" id="UP000503313">
    <property type="component" value="Chromosome"/>
</dbReference>
<dbReference type="EC" id="1.17.1.4" evidence="7"/>
<keyword evidence="1" id="KW-0285">Flavoprotein</keyword>
<dbReference type="InterPro" id="IPR002888">
    <property type="entry name" value="2Fe-2S-bd"/>
</dbReference>
<dbReference type="InterPro" id="IPR001041">
    <property type="entry name" value="2Fe-2S_ferredoxin-type"/>
</dbReference>
<dbReference type="GO" id="GO:0004854">
    <property type="term" value="F:xanthine dehydrogenase activity"/>
    <property type="evidence" value="ECO:0007669"/>
    <property type="project" value="UniProtKB-EC"/>
</dbReference>
<dbReference type="RefSeq" id="WP_129012022.1">
    <property type="nucleotide sequence ID" value="NZ_CP053835.1"/>
</dbReference>
<evidence type="ECO:0000313" key="7">
    <source>
        <dbReference type="EMBL" id="QKF77021.1"/>
    </source>
</evidence>
<dbReference type="Pfam" id="PF00111">
    <property type="entry name" value="Fer2"/>
    <property type="match status" value="1"/>
</dbReference>
<dbReference type="SMART" id="SM01092">
    <property type="entry name" value="CO_deh_flav_C"/>
    <property type="match status" value="1"/>
</dbReference>
<name>A0AAE7BCX1_9BACT</name>
<evidence type="ECO:0000256" key="4">
    <source>
        <dbReference type="ARBA" id="ARBA00023002"/>
    </source>
</evidence>
<dbReference type="EMBL" id="CP053835">
    <property type="protein sequence ID" value="QKF77021.1"/>
    <property type="molecule type" value="Genomic_DNA"/>
</dbReference>
<dbReference type="AlphaFoldDB" id="A0AAE7BCX1"/>
<dbReference type="PROSITE" id="PS00197">
    <property type="entry name" value="2FE2S_FER_1"/>
    <property type="match status" value="1"/>
</dbReference>
<dbReference type="InterPro" id="IPR005107">
    <property type="entry name" value="CO_DH_flav_C"/>
</dbReference>
<dbReference type="InterPro" id="IPR012675">
    <property type="entry name" value="Beta-grasp_dom_sf"/>
</dbReference>
<dbReference type="Pfam" id="PF00941">
    <property type="entry name" value="FAD_binding_5"/>
    <property type="match status" value="1"/>
</dbReference>
<dbReference type="PANTHER" id="PTHR45444:SF3">
    <property type="entry name" value="XANTHINE DEHYDROGENASE"/>
    <property type="match status" value="1"/>
</dbReference>
<dbReference type="KEGG" id="adz:ADFLV_0980"/>
<dbReference type="InterPro" id="IPR036884">
    <property type="entry name" value="2Fe-2S-bd_dom_sf"/>
</dbReference>
<keyword evidence="4 7" id="KW-0560">Oxidoreductase</keyword>
<dbReference type="SUPFAM" id="SSF55447">
    <property type="entry name" value="CO dehydrogenase flavoprotein C-terminal domain-like"/>
    <property type="match status" value="1"/>
</dbReference>
<dbReference type="InterPro" id="IPR012175">
    <property type="entry name" value="Xanth_DH_ssu_bac"/>
</dbReference>
<dbReference type="InterPro" id="IPR036318">
    <property type="entry name" value="FAD-bd_PCMH-like_sf"/>
</dbReference>
<protein>
    <submittedName>
        <fullName evidence="7">Xanthine dehydrogenase, [Fe-S] cluster and FAD-binding subunit</fullName>
        <ecNumber evidence="7">1.17.1.4</ecNumber>
    </submittedName>
</protein>
<gene>
    <name evidence="7" type="primary">xdeA</name>
    <name evidence="7" type="ORF">ADFLV_0980</name>
</gene>
<dbReference type="PANTHER" id="PTHR45444">
    <property type="entry name" value="XANTHINE DEHYDROGENASE"/>
    <property type="match status" value="1"/>
</dbReference>
<feature type="domain" description="FAD-binding PCMH-type" evidence="6">
    <location>
        <begin position="191"/>
        <end position="362"/>
    </location>
</feature>
<sequence>MRDYLLLYINGKKHIIKANEAKKNLSSYLRENLNMKGTKIVCSEGDCGACTVLVKRFNDENFISVNSCILPLYLLDCCQIITIEGIENDNLHQVQTLLSTYHGTQCGFCTPGFVNSMVYMCDDLILKKQLITEQKIKNYTTGNLCRCTGYKGIIQAGMNLDLSKIKTIKQRYETQEIKEAFNEALENEVVLSNGETELILPKDITKAIELKKSGFNVISGGTDISVFVNKGYNKNKKFVSLNNISELYIINDDEKFLEIGSKVTLTSFEKACKKDFPTFTQALRIFASPQIKNIGTVIGNVANGSPIGDTMPLLYVSDAILELSGGNSRREVLIYDYYLGYKKFDLKDDEIITKIKVPKTSNEFKFYKVSARKDLDISAVSLAISYKIEDEIIKDISIAFGGVAATTYKAKQIEEFLINKEFSLENIKESKKIVSQIFTPFSDHRGSSTYRIKLCENLLLKFYNEVSSKVEVA</sequence>
<dbReference type="InterPro" id="IPR036010">
    <property type="entry name" value="2Fe-2S_ferredoxin-like_sf"/>
</dbReference>
<evidence type="ECO:0000256" key="1">
    <source>
        <dbReference type="ARBA" id="ARBA00022630"/>
    </source>
</evidence>
<keyword evidence="2" id="KW-0479">Metal-binding</keyword>
<evidence type="ECO:0000313" key="8">
    <source>
        <dbReference type="Proteomes" id="UP000503313"/>
    </source>
</evidence>
<dbReference type="InterPro" id="IPR016166">
    <property type="entry name" value="FAD-bd_PCMH"/>
</dbReference>
<dbReference type="InterPro" id="IPR016208">
    <property type="entry name" value="Ald_Oxase/xanthine_DH-like"/>
</dbReference>
<evidence type="ECO:0000256" key="2">
    <source>
        <dbReference type="ARBA" id="ARBA00022723"/>
    </source>
</evidence>
<proteinExistence type="predicted"/>
<dbReference type="SUPFAM" id="SSF56176">
    <property type="entry name" value="FAD-binding/transporter-associated domain-like"/>
    <property type="match status" value="1"/>
</dbReference>
<dbReference type="InterPro" id="IPR002346">
    <property type="entry name" value="Mopterin_DH_FAD-bd"/>
</dbReference>
<dbReference type="GO" id="GO:0051537">
    <property type="term" value="F:2 iron, 2 sulfur cluster binding"/>
    <property type="evidence" value="ECO:0007669"/>
    <property type="project" value="InterPro"/>
</dbReference>
<accession>A0AAE7BCX1</accession>
<keyword evidence="5" id="KW-0408">Iron</keyword>
<evidence type="ECO:0000256" key="3">
    <source>
        <dbReference type="ARBA" id="ARBA00022827"/>
    </source>
</evidence>
<dbReference type="Pfam" id="PF03450">
    <property type="entry name" value="CO_deh_flav_C"/>
    <property type="match status" value="1"/>
</dbReference>
<dbReference type="PIRSF" id="PIRSF036557">
    <property type="entry name" value="XdhA_RC"/>
    <property type="match status" value="1"/>
</dbReference>
<dbReference type="SUPFAM" id="SSF54292">
    <property type="entry name" value="2Fe-2S ferredoxin-like"/>
    <property type="match status" value="1"/>
</dbReference>
<keyword evidence="8" id="KW-1185">Reference proteome</keyword>
<keyword evidence="3" id="KW-0274">FAD</keyword>
<dbReference type="Pfam" id="PF01799">
    <property type="entry name" value="Fer2_2"/>
    <property type="match status" value="1"/>
</dbReference>
<dbReference type="SUPFAM" id="SSF47741">
    <property type="entry name" value="CO dehydrogenase ISP C-domain like"/>
    <property type="match status" value="1"/>
</dbReference>
<dbReference type="Gene3D" id="3.30.465.10">
    <property type="match status" value="1"/>
</dbReference>
<dbReference type="GO" id="GO:0005506">
    <property type="term" value="F:iron ion binding"/>
    <property type="evidence" value="ECO:0007669"/>
    <property type="project" value="InterPro"/>
</dbReference>
<dbReference type="InterPro" id="IPR036683">
    <property type="entry name" value="CO_DH_flav_C_dom_sf"/>
</dbReference>
<dbReference type="Gene3D" id="3.10.20.30">
    <property type="match status" value="1"/>
</dbReference>
<dbReference type="InterPro" id="IPR016169">
    <property type="entry name" value="FAD-bd_PCMH_sub2"/>
</dbReference>
<organism evidence="7 8">
    <name type="scientific">Arcobacter defluvii</name>
    <dbReference type="NCBI Taxonomy" id="873191"/>
    <lineage>
        <taxon>Bacteria</taxon>
        <taxon>Pseudomonadati</taxon>
        <taxon>Campylobacterota</taxon>
        <taxon>Epsilonproteobacteria</taxon>
        <taxon>Campylobacterales</taxon>
        <taxon>Arcobacteraceae</taxon>
        <taxon>Arcobacter</taxon>
    </lineage>
</organism>
<dbReference type="GO" id="GO:0071949">
    <property type="term" value="F:FAD binding"/>
    <property type="evidence" value="ECO:0007669"/>
    <property type="project" value="InterPro"/>
</dbReference>